<evidence type="ECO:0000313" key="1">
    <source>
        <dbReference type="EMBL" id="BBH49906.1"/>
    </source>
</evidence>
<proteinExistence type="predicted"/>
<protein>
    <submittedName>
        <fullName evidence="1">Uncharacterized protein</fullName>
    </submittedName>
</protein>
<accession>A0A3G9K114</accession>
<name>A0A3G9K114_9ACTN</name>
<keyword evidence="2" id="KW-1185">Reference proteome</keyword>
<sequence>MTGVVGVLDEDLQLGKHETMLNHDGARHGLTAALAARISVTRGFERVPHAGTMASPFADKSAKLGSVDSQAREARVCDCEALSKAELEEAVDYGVLKRGDENAIEPLHHWTGCFGAPVTCDAARAACRRPAFA</sequence>
<dbReference type="EMBL" id="AP019367">
    <property type="protein sequence ID" value="BBH49906.1"/>
    <property type="molecule type" value="Genomic_DNA"/>
</dbReference>
<organism evidence="1 2">
    <name type="scientific">Parolsenella catena</name>
    <dbReference type="NCBI Taxonomy" id="2003188"/>
    <lineage>
        <taxon>Bacteria</taxon>
        <taxon>Bacillati</taxon>
        <taxon>Actinomycetota</taxon>
        <taxon>Coriobacteriia</taxon>
        <taxon>Coriobacteriales</taxon>
        <taxon>Atopobiaceae</taxon>
        <taxon>Parolsenella</taxon>
    </lineage>
</organism>
<evidence type="ECO:0000313" key="2">
    <source>
        <dbReference type="Proteomes" id="UP000273154"/>
    </source>
</evidence>
<dbReference type="KEGG" id="pcat:Pcatena_04930"/>
<dbReference type="AlphaFoldDB" id="A0A3G9K114"/>
<dbReference type="Proteomes" id="UP000273154">
    <property type="component" value="Chromosome"/>
</dbReference>
<reference evidence="2" key="1">
    <citation type="submission" date="2018-11" db="EMBL/GenBank/DDBJ databases">
        <title>Comparative genomics of Parolsenella catena and Libanicoccus massiliensis: Reclassification of Libanicoccus massiliensis as Parolsenella massiliensis comb. nov.</title>
        <authorList>
            <person name="Sakamoto M."/>
            <person name="Ikeyama N."/>
            <person name="Murakami T."/>
            <person name="Mori H."/>
            <person name="Yuki M."/>
            <person name="Ohkuma M."/>
        </authorList>
    </citation>
    <scope>NUCLEOTIDE SEQUENCE [LARGE SCALE GENOMIC DNA]</scope>
    <source>
        <strain evidence="2">JCM 31932</strain>
    </source>
</reference>
<gene>
    <name evidence="1" type="ORF">Pcatena_04930</name>
</gene>